<evidence type="ECO:0000256" key="1">
    <source>
        <dbReference type="ARBA" id="ARBA00022448"/>
    </source>
</evidence>
<dbReference type="OrthoDB" id="2290519at2"/>
<dbReference type="InterPro" id="IPR003593">
    <property type="entry name" value="AAA+_ATPase"/>
</dbReference>
<name>A0A2C6WNP7_9STAP</name>
<dbReference type="Gene3D" id="3.40.50.300">
    <property type="entry name" value="P-loop containing nucleotide triphosphate hydrolases"/>
    <property type="match status" value="1"/>
</dbReference>
<reference evidence="5" key="3">
    <citation type="submission" date="2017-10" db="EMBL/GenBank/DDBJ databases">
        <authorList>
            <person name="Vrbovska V."/>
            <person name="Kovarovic V."/>
            <person name="Indrakova A."/>
        </authorList>
    </citation>
    <scope>NUCLEOTIDE SEQUENCE</scope>
    <source>
        <strain evidence="5">CCM 8730</strain>
    </source>
</reference>
<dbReference type="InterPro" id="IPR003439">
    <property type="entry name" value="ABC_transporter-like_ATP-bd"/>
</dbReference>
<sequence length="268" mass="30255">MSIAVNVKNVSLKINNKAIVDNLSVEIPKNSITLISGANGIGKSITLKLIAKLIHPSKGNIQVNGRICYAPDKFPDNLNIKVHTFLETIQNLNKDNGLNWKYYSKLFNLTSFEKDKLNQLSKGILQKINIIQALLKNGDILIFDEPFSGLDKLAINRFIILLKDLSKSKTIILTSHENDSFQSFITHEVNLQNGNFTNNHTKPLLKSITVLRTETTPNTFPTTVEQKVYNKNIINNNSIKLYIARSDTNNILSDLIKHNFKILEVKDE</sequence>
<reference evidence="7" key="2">
    <citation type="submission" date="2017-10" db="EMBL/GenBank/DDBJ databases">
        <title>Staphylococcus edaphicus sp. nov., isolated in Antarctica, harbouring mecC gene and genomic islands essential in adaptation to extreme environment.</title>
        <authorList>
            <person name="Pantucek R."/>
            <person name="Sedlacek I."/>
            <person name="Indrakova A."/>
            <person name="Vrbovska V."/>
            <person name="Maslanova I."/>
            <person name="Kovarovic V."/>
            <person name="Svec P."/>
            <person name="Kralova S."/>
            <person name="Kristofova L."/>
            <person name="Keklakova J."/>
            <person name="Petras P."/>
            <person name="Doskar J."/>
        </authorList>
    </citation>
    <scope>NUCLEOTIDE SEQUENCE [LARGE SCALE GENOMIC DNA]</scope>
    <source>
        <strain evidence="7">CCM 5085</strain>
    </source>
</reference>
<dbReference type="PANTHER" id="PTHR42939">
    <property type="entry name" value="ABC TRANSPORTER ATP-BINDING PROTEIN ALBC-RELATED"/>
    <property type="match status" value="1"/>
</dbReference>
<proteinExistence type="predicted"/>
<organism evidence="5 7">
    <name type="scientific">Staphylococcus edaphicus</name>
    <dbReference type="NCBI Taxonomy" id="1955013"/>
    <lineage>
        <taxon>Bacteria</taxon>
        <taxon>Bacillati</taxon>
        <taxon>Bacillota</taxon>
        <taxon>Bacilli</taxon>
        <taxon>Bacillales</taxon>
        <taxon>Staphylococcaceae</taxon>
        <taxon>Staphylococcus</taxon>
    </lineage>
</organism>
<accession>A0A2C6WNP7</accession>
<keyword evidence="3 5" id="KW-0067">ATP-binding</keyword>
<dbReference type="GO" id="GO:0005524">
    <property type="term" value="F:ATP binding"/>
    <property type="evidence" value="ECO:0007669"/>
    <property type="project" value="UniProtKB-KW"/>
</dbReference>
<gene>
    <name evidence="5" type="ORF">BTJ66_08700</name>
    <name evidence="6" type="ORF">MNY58_07485</name>
</gene>
<dbReference type="PROSITE" id="PS50893">
    <property type="entry name" value="ABC_TRANSPORTER_2"/>
    <property type="match status" value="1"/>
</dbReference>
<reference evidence="5" key="1">
    <citation type="journal article" date="2017" name="Appl. Environ. Microbiol.">
        <title>Staphylococcus edaphicus sp. nov., isolated in Antarctica, harbours mecC gene and genomic islands with suspected role in adaptation to extreme environment.</title>
        <authorList>
            <person name="Pantucek R."/>
            <person name="Sedlacek I."/>
            <person name="Indrakova A."/>
            <person name="Vrbovska V."/>
            <person name="Maslanova I."/>
            <person name="Kovarovic V."/>
            <person name="Svec P."/>
            <person name="Kralova S."/>
            <person name="Kristofova L."/>
            <person name="Keklakova J."/>
            <person name="Petras P."/>
            <person name="Doskar J."/>
        </authorList>
    </citation>
    <scope>NUCLEOTIDE SEQUENCE</scope>
    <source>
        <strain evidence="5">CCM 8730</strain>
    </source>
</reference>
<evidence type="ECO:0000313" key="7">
    <source>
        <dbReference type="Proteomes" id="UP000223828"/>
    </source>
</evidence>
<evidence type="ECO:0000259" key="4">
    <source>
        <dbReference type="PROSITE" id="PS50893"/>
    </source>
</evidence>
<keyword evidence="1" id="KW-0813">Transport</keyword>
<evidence type="ECO:0000313" key="5">
    <source>
        <dbReference type="EMBL" id="PHK49386.1"/>
    </source>
</evidence>
<dbReference type="InterPro" id="IPR027417">
    <property type="entry name" value="P-loop_NTPase"/>
</dbReference>
<reference evidence="6" key="4">
    <citation type="submission" date="2022-03" db="EMBL/GenBank/DDBJ databases">
        <title>Complete Genome Sequence of Staphylococcus edaphicus strain CCM 8731.</title>
        <authorList>
            <person name="Rimmer C.O."/>
            <person name="Thomas J.C."/>
        </authorList>
    </citation>
    <scope>NUCLEOTIDE SEQUENCE</scope>
    <source>
        <strain evidence="6">CCM 8731</strain>
    </source>
</reference>
<keyword evidence="8" id="KW-1185">Reference proteome</keyword>
<dbReference type="EMBL" id="CP093217">
    <property type="protein sequence ID" value="UQW80452.1"/>
    <property type="molecule type" value="Genomic_DNA"/>
</dbReference>
<evidence type="ECO:0000256" key="3">
    <source>
        <dbReference type="ARBA" id="ARBA00022840"/>
    </source>
</evidence>
<evidence type="ECO:0000256" key="2">
    <source>
        <dbReference type="ARBA" id="ARBA00022741"/>
    </source>
</evidence>
<keyword evidence="2" id="KW-0547">Nucleotide-binding</keyword>
<dbReference type="Proteomes" id="UP000223828">
    <property type="component" value="Unassembled WGS sequence"/>
</dbReference>
<dbReference type="GO" id="GO:0016887">
    <property type="term" value="F:ATP hydrolysis activity"/>
    <property type="evidence" value="ECO:0007669"/>
    <property type="project" value="InterPro"/>
</dbReference>
<dbReference type="AlphaFoldDB" id="A0A2C6WNP7"/>
<evidence type="ECO:0000313" key="6">
    <source>
        <dbReference type="EMBL" id="UQW80452.1"/>
    </source>
</evidence>
<protein>
    <submittedName>
        <fullName evidence="5">ABC transporter ATP-binding protein</fullName>
    </submittedName>
</protein>
<dbReference type="EMBL" id="MRZN01000013">
    <property type="protein sequence ID" value="PHK49386.1"/>
    <property type="molecule type" value="Genomic_DNA"/>
</dbReference>
<dbReference type="PANTHER" id="PTHR42939:SF1">
    <property type="entry name" value="ABC TRANSPORTER ATP-BINDING PROTEIN ALBC-RELATED"/>
    <property type="match status" value="1"/>
</dbReference>
<dbReference type="SMART" id="SM00382">
    <property type="entry name" value="AAA"/>
    <property type="match status" value="1"/>
</dbReference>
<evidence type="ECO:0000313" key="8">
    <source>
        <dbReference type="Proteomes" id="UP001056588"/>
    </source>
</evidence>
<dbReference type="Pfam" id="PF00005">
    <property type="entry name" value="ABC_tran"/>
    <property type="match status" value="1"/>
</dbReference>
<dbReference type="RefSeq" id="WP_099090578.1">
    <property type="nucleotide sequence ID" value="NZ_CP093217.1"/>
</dbReference>
<dbReference type="Proteomes" id="UP001056588">
    <property type="component" value="Chromosome"/>
</dbReference>
<dbReference type="SUPFAM" id="SSF52540">
    <property type="entry name" value="P-loop containing nucleoside triphosphate hydrolases"/>
    <property type="match status" value="1"/>
</dbReference>
<dbReference type="InterPro" id="IPR051782">
    <property type="entry name" value="ABC_Transporter_VariousFunc"/>
</dbReference>
<feature type="domain" description="ABC transporter" evidence="4">
    <location>
        <begin position="5"/>
        <end position="218"/>
    </location>
</feature>